<evidence type="ECO:0000313" key="4">
    <source>
        <dbReference type="Proteomes" id="UP000253529"/>
    </source>
</evidence>
<feature type="chain" id="PRO_5016975007" evidence="1">
    <location>
        <begin position="21"/>
        <end position="356"/>
    </location>
</feature>
<feature type="domain" description="AB hydrolase-1" evidence="2">
    <location>
        <begin position="65"/>
        <end position="177"/>
    </location>
</feature>
<accession>A0A366EVW3</accession>
<name>A0A366EVW3_9HYPH</name>
<evidence type="ECO:0000259" key="2">
    <source>
        <dbReference type="Pfam" id="PF00561"/>
    </source>
</evidence>
<gene>
    <name evidence="3" type="ORF">DFR50_13065</name>
</gene>
<organism evidence="3 4">
    <name type="scientific">Roseiarcus fermentans</name>
    <dbReference type="NCBI Taxonomy" id="1473586"/>
    <lineage>
        <taxon>Bacteria</taxon>
        <taxon>Pseudomonadati</taxon>
        <taxon>Pseudomonadota</taxon>
        <taxon>Alphaproteobacteria</taxon>
        <taxon>Hyphomicrobiales</taxon>
        <taxon>Roseiarcaceae</taxon>
        <taxon>Roseiarcus</taxon>
    </lineage>
</organism>
<sequence length="356" mass="36247">MATGRFLAAALALASGPAVAAQTTTPPAPPAPSVVSDSALTAPQQLVAIDGARRLNLYCIGAGEPAVMLEAGAANTIETWRFVQAEIAKTTRACAYDRAGLGFSDAATRPADVRNMADDLGRLVAAAGIARPYVLVGHSLGGEIAVYAAATSPKDIAGLVLVDPAFADDLDALEAALPPDKRHAIADAMAHGLARKRVCLGAARSGKLANPSAADKDCVSTASDPNKLDATLASAARKRLADPKTWEAVVSELEAVTPEGDHIDTNSAEIDATAFDFGGKPLVVLSRGVGMGAPGAPATATAAVEAAWLAGHAALATRSTKGEHVIAPGARHYIQIDRPRAVVEAVDEVVKAVRGP</sequence>
<keyword evidence="4" id="KW-1185">Reference proteome</keyword>
<dbReference type="InterPro" id="IPR000073">
    <property type="entry name" value="AB_hydrolase_1"/>
</dbReference>
<evidence type="ECO:0000256" key="1">
    <source>
        <dbReference type="SAM" id="SignalP"/>
    </source>
</evidence>
<proteinExistence type="predicted"/>
<dbReference type="PRINTS" id="PR00111">
    <property type="entry name" value="ABHYDROLASE"/>
</dbReference>
<dbReference type="Gene3D" id="3.40.50.1820">
    <property type="entry name" value="alpha/beta hydrolase"/>
    <property type="match status" value="1"/>
</dbReference>
<comment type="caution">
    <text evidence="3">The sequence shown here is derived from an EMBL/GenBank/DDBJ whole genome shotgun (WGS) entry which is preliminary data.</text>
</comment>
<feature type="signal peptide" evidence="1">
    <location>
        <begin position="1"/>
        <end position="20"/>
    </location>
</feature>
<dbReference type="InterPro" id="IPR050266">
    <property type="entry name" value="AB_hydrolase_sf"/>
</dbReference>
<dbReference type="RefSeq" id="WP_170153352.1">
    <property type="nucleotide sequence ID" value="NZ_QNRK01000030.1"/>
</dbReference>
<dbReference type="InterPro" id="IPR029058">
    <property type="entry name" value="AB_hydrolase_fold"/>
</dbReference>
<dbReference type="PANTHER" id="PTHR43798:SF33">
    <property type="entry name" value="HYDROLASE, PUTATIVE (AFU_ORTHOLOGUE AFUA_2G14860)-RELATED"/>
    <property type="match status" value="1"/>
</dbReference>
<dbReference type="SUPFAM" id="SSF53474">
    <property type="entry name" value="alpha/beta-Hydrolases"/>
    <property type="match status" value="1"/>
</dbReference>
<protein>
    <submittedName>
        <fullName evidence="3">Pimeloyl-ACP methyl ester carboxylesterase</fullName>
    </submittedName>
</protein>
<dbReference type="GO" id="GO:0016020">
    <property type="term" value="C:membrane"/>
    <property type="evidence" value="ECO:0007669"/>
    <property type="project" value="TreeGrafter"/>
</dbReference>
<dbReference type="AlphaFoldDB" id="A0A366EVW3"/>
<dbReference type="Pfam" id="PF00561">
    <property type="entry name" value="Abhydrolase_1"/>
    <property type="match status" value="1"/>
</dbReference>
<dbReference type="PANTHER" id="PTHR43798">
    <property type="entry name" value="MONOACYLGLYCEROL LIPASE"/>
    <property type="match status" value="1"/>
</dbReference>
<keyword evidence="1" id="KW-0732">Signal</keyword>
<reference evidence="3 4" key="1">
    <citation type="submission" date="2018-06" db="EMBL/GenBank/DDBJ databases">
        <title>Genomic Encyclopedia of Type Strains, Phase IV (KMG-IV): sequencing the most valuable type-strain genomes for metagenomic binning, comparative biology and taxonomic classification.</title>
        <authorList>
            <person name="Goeker M."/>
        </authorList>
    </citation>
    <scope>NUCLEOTIDE SEQUENCE [LARGE SCALE GENOMIC DNA]</scope>
    <source>
        <strain evidence="3 4">DSM 24875</strain>
    </source>
</reference>
<dbReference type="Proteomes" id="UP000253529">
    <property type="component" value="Unassembled WGS sequence"/>
</dbReference>
<dbReference type="EMBL" id="QNRK01000030">
    <property type="protein sequence ID" value="RBP06508.1"/>
    <property type="molecule type" value="Genomic_DNA"/>
</dbReference>
<evidence type="ECO:0000313" key="3">
    <source>
        <dbReference type="EMBL" id="RBP06508.1"/>
    </source>
</evidence>